<sequence>MLFQTPLIKGTLLKRYKRFLADVELCDGSVVIAHCPNTGAMTGCAEPGYQVWLSPSTDPKRKLKYTWELAQNHQGHWIGINTHRANQLVIEAIHAERIPELDGYKTLKKEVKYGSENSRIDILLSDDNKVDCYVEVKSVTLLLEDKGYFPDAKTTRGTKHIRELIEMVNQGKRAVLFFCTQHTGIEVVSAAQRIDPEYADTLRQAMQAGVEVLVYSAQINQKNVAINQRLEFIY</sequence>
<dbReference type="PANTHER" id="PTHR30545:SF2">
    <property type="entry name" value="SUGAR FERMENTATION STIMULATION PROTEIN A"/>
    <property type="match status" value="1"/>
</dbReference>
<comment type="caution">
    <text evidence="4">The sequence shown here is derived from an EMBL/GenBank/DDBJ whole genome shotgun (WGS) entry which is preliminary data.</text>
</comment>
<evidence type="ECO:0000259" key="3">
    <source>
        <dbReference type="Pfam" id="PF17746"/>
    </source>
</evidence>
<accession>A0ABP3WR30</accession>
<name>A0ABP3WR30_9ALTE</name>
<proteinExistence type="inferred from homology"/>
<feature type="domain" description="Sugar fermentation stimulation protein C-terminal" evidence="2">
    <location>
        <begin position="84"/>
        <end position="222"/>
    </location>
</feature>
<dbReference type="Pfam" id="PF03749">
    <property type="entry name" value="SfsA"/>
    <property type="match status" value="1"/>
</dbReference>
<dbReference type="InterPro" id="IPR040452">
    <property type="entry name" value="SfsA_C"/>
</dbReference>
<organism evidence="4 5">
    <name type="scientific">Aliiglaciecola litoralis</name>
    <dbReference type="NCBI Taxonomy" id="582857"/>
    <lineage>
        <taxon>Bacteria</taxon>
        <taxon>Pseudomonadati</taxon>
        <taxon>Pseudomonadota</taxon>
        <taxon>Gammaproteobacteria</taxon>
        <taxon>Alteromonadales</taxon>
        <taxon>Alteromonadaceae</taxon>
        <taxon>Aliiglaciecola</taxon>
    </lineage>
</organism>
<feature type="domain" description="SfsA N-terminal OB" evidence="3">
    <location>
        <begin position="13"/>
        <end position="80"/>
    </location>
</feature>
<dbReference type="Gene3D" id="3.40.1350.60">
    <property type="match status" value="1"/>
</dbReference>
<evidence type="ECO:0000259" key="2">
    <source>
        <dbReference type="Pfam" id="PF03749"/>
    </source>
</evidence>
<dbReference type="Proteomes" id="UP001500359">
    <property type="component" value="Unassembled WGS sequence"/>
</dbReference>
<dbReference type="InterPro" id="IPR041465">
    <property type="entry name" value="SfsA_N"/>
</dbReference>
<dbReference type="InterPro" id="IPR005224">
    <property type="entry name" value="SfsA"/>
</dbReference>
<evidence type="ECO:0000256" key="1">
    <source>
        <dbReference type="HAMAP-Rule" id="MF_00095"/>
    </source>
</evidence>
<dbReference type="RefSeq" id="WP_343857313.1">
    <property type="nucleotide sequence ID" value="NZ_BAAAFD010000002.1"/>
</dbReference>
<dbReference type="CDD" id="cd22359">
    <property type="entry name" value="SfsA-like_bacterial"/>
    <property type="match status" value="1"/>
</dbReference>
<keyword evidence="5" id="KW-1185">Reference proteome</keyword>
<protein>
    <recommendedName>
        <fullName evidence="1">Sugar fermentation stimulation protein homolog</fullName>
    </recommendedName>
</protein>
<dbReference type="PANTHER" id="PTHR30545">
    <property type="entry name" value="SUGAR FERMENTATION STIMULATION PROTEIN A"/>
    <property type="match status" value="1"/>
</dbReference>
<dbReference type="NCBIfam" id="TIGR00230">
    <property type="entry name" value="sfsA"/>
    <property type="match status" value="1"/>
</dbReference>
<reference evidence="5" key="1">
    <citation type="journal article" date="2019" name="Int. J. Syst. Evol. Microbiol.">
        <title>The Global Catalogue of Microorganisms (GCM) 10K type strain sequencing project: providing services to taxonomists for standard genome sequencing and annotation.</title>
        <authorList>
            <consortium name="The Broad Institute Genomics Platform"/>
            <consortium name="The Broad Institute Genome Sequencing Center for Infectious Disease"/>
            <person name="Wu L."/>
            <person name="Ma J."/>
        </authorList>
    </citation>
    <scope>NUCLEOTIDE SEQUENCE [LARGE SCALE GENOMIC DNA]</scope>
    <source>
        <strain evidence="5">JCM 15896</strain>
    </source>
</reference>
<dbReference type="HAMAP" id="MF_00095">
    <property type="entry name" value="SfsA"/>
    <property type="match status" value="1"/>
</dbReference>
<gene>
    <name evidence="1 4" type="primary">sfsA</name>
    <name evidence="4" type="ORF">GCM10009114_10790</name>
</gene>
<dbReference type="Pfam" id="PF17746">
    <property type="entry name" value="SfsA_N"/>
    <property type="match status" value="1"/>
</dbReference>
<evidence type="ECO:0000313" key="4">
    <source>
        <dbReference type="EMBL" id="GAA0854540.1"/>
    </source>
</evidence>
<dbReference type="Gene3D" id="2.40.50.580">
    <property type="match status" value="1"/>
</dbReference>
<comment type="similarity">
    <text evidence="1">Belongs to the SfsA family.</text>
</comment>
<evidence type="ECO:0000313" key="5">
    <source>
        <dbReference type="Proteomes" id="UP001500359"/>
    </source>
</evidence>
<dbReference type="EMBL" id="BAAAFD010000002">
    <property type="protein sequence ID" value="GAA0854540.1"/>
    <property type="molecule type" value="Genomic_DNA"/>
</dbReference>